<feature type="compositionally biased region" description="Low complexity" evidence="4">
    <location>
        <begin position="479"/>
        <end position="496"/>
    </location>
</feature>
<dbReference type="PANTHER" id="PTHR47174">
    <property type="entry name" value="BRIDGING INTEGRATOR 3"/>
    <property type="match status" value="1"/>
</dbReference>
<evidence type="ECO:0000259" key="5">
    <source>
        <dbReference type="PROSITE" id="PS50002"/>
    </source>
</evidence>
<evidence type="ECO:0000313" key="6">
    <source>
        <dbReference type="EMBL" id="KAI3403449.2"/>
    </source>
</evidence>
<protein>
    <recommendedName>
        <fullName evidence="5">SH3 domain-containing protein</fullName>
    </recommendedName>
</protein>
<dbReference type="SMART" id="SM00326">
    <property type="entry name" value="SH3"/>
    <property type="match status" value="1"/>
</dbReference>
<dbReference type="InterPro" id="IPR046982">
    <property type="entry name" value="BIN3/RVS161-like"/>
</dbReference>
<feature type="coiled-coil region" evidence="3">
    <location>
        <begin position="53"/>
        <end position="80"/>
    </location>
</feature>
<dbReference type="Pfam" id="PF00018">
    <property type="entry name" value="SH3_1"/>
    <property type="match status" value="1"/>
</dbReference>
<dbReference type="EMBL" id="JAHUZD010000126">
    <property type="protein sequence ID" value="KAI3403449.2"/>
    <property type="molecule type" value="Genomic_DNA"/>
</dbReference>
<dbReference type="Proteomes" id="UP001202479">
    <property type="component" value="Unassembled WGS sequence"/>
</dbReference>
<comment type="caution">
    <text evidence="6">The sequence shown here is derived from an EMBL/GenBank/DDBJ whole genome shotgun (WGS) entry which is preliminary data.</text>
</comment>
<dbReference type="PANTHER" id="PTHR47174:SF1">
    <property type="entry name" value="REDUCED VIABILITY UPON STARVATION PROTEIN 167"/>
    <property type="match status" value="1"/>
</dbReference>
<dbReference type="InterPro" id="IPR036028">
    <property type="entry name" value="SH3-like_dom_sf"/>
</dbReference>
<dbReference type="GO" id="GO:0031097">
    <property type="term" value="C:medial cortex"/>
    <property type="evidence" value="ECO:0007669"/>
    <property type="project" value="TreeGrafter"/>
</dbReference>
<evidence type="ECO:0000256" key="3">
    <source>
        <dbReference type="SAM" id="Coils"/>
    </source>
</evidence>
<gene>
    <name evidence="6" type="ORF">KGF56_003733</name>
</gene>
<feature type="compositionally biased region" description="Polar residues" evidence="4">
    <location>
        <begin position="450"/>
        <end position="459"/>
    </location>
</feature>
<dbReference type="GO" id="GO:0030479">
    <property type="term" value="C:actin cortical patch"/>
    <property type="evidence" value="ECO:0007669"/>
    <property type="project" value="TreeGrafter"/>
</dbReference>
<dbReference type="Gene3D" id="2.30.30.40">
    <property type="entry name" value="SH3 Domains"/>
    <property type="match status" value="1"/>
</dbReference>
<dbReference type="InterPro" id="IPR027267">
    <property type="entry name" value="AH/BAR_dom_sf"/>
</dbReference>
<organism evidence="6 7">
    <name type="scientific">Candida oxycetoniae</name>
    <dbReference type="NCBI Taxonomy" id="497107"/>
    <lineage>
        <taxon>Eukaryota</taxon>
        <taxon>Fungi</taxon>
        <taxon>Dikarya</taxon>
        <taxon>Ascomycota</taxon>
        <taxon>Saccharomycotina</taxon>
        <taxon>Pichiomycetes</taxon>
        <taxon>Debaryomycetaceae</taxon>
        <taxon>Candida/Lodderomyces clade</taxon>
        <taxon>Candida</taxon>
    </lineage>
</organism>
<feature type="domain" description="SH3" evidence="5">
    <location>
        <begin position="568"/>
        <end position="638"/>
    </location>
</feature>
<name>A0AAI9SVG1_9ASCO</name>
<keyword evidence="1 2" id="KW-0728">SH3 domain</keyword>
<feature type="region of interest" description="Disordered" evidence="4">
    <location>
        <begin position="414"/>
        <end position="499"/>
    </location>
</feature>
<dbReference type="InterPro" id="IPR001452">
    <property type="entry name" value="SH3_domain"/>
</dbReference>
<dbReference type="Gene3D" id="1.20.1270.60">
    <property type="entry name" value="Arfaptin homology (AH) domain/BAR domain"/>
    <property type="match status" value="1"/>
</dbReference>
<dbReference type="GO" id="GO:0008289">
    <property type="term" value="F:lipid binding"/>
    <property type="evidence" value="ECO:0007669"/>
    <property type="project" value="TreeGrafter"/>
</dbReference>
<feature type="compositionally biased region" description="Polar residues" evidence="4">
    <location>
        <begin position="430"/>
        <end position="443"/>
    </location>
</feature>
<dbReference type="SUPFAM" id="SSF103657">
    <property type="entry name" value="BAR/IMD domain-like"/>
    <property type="match status" value="1"/>
</dbReference>
<evidence type="ECO:0000256" key="2">
    <source>
        <dbReference type="PROSITE-ProRule" id="PRU00192"/>
    </source>
</evidence>
<evidence type="ECO:0000256" key="1">
    <source>
        <dbReference type="ARBA" id="ARBA00022443"/>
    </source>
</evidence>
<evidence type="ECO:0000313" key="7">
    <source>
        <dbReference type="Proteomes" id="UP001202479"/>
    </source>
</evidence>
<keyword evidence="3" id="KW-0175">Coiled coil</keyword>
<proteinExistence type="predicted"/>
<dbReference type="PROSITE" id="PS50002">
    <property type="entry name" value="SH3"/>
    <property type="match status" value="1"/>
</dbReference>
<dbReference type="GO" id="GO:0006897">
    <property type="term" value="P:endocytosis"/>
    <property type="evidence" value="ECO:0007669"/>
    <property type="project" value="InterPro"/>
</dbReference>
<dbReference type="GeneID" id="73381348"/>
<sequence>MVVDTFKTISSNVGAHIKDVYKTTESEVSHFSHNLKDTITFHHRDFDKDDLLIKEYQHDIKQARQGLNHLQAQNNQLYKKLFPGVLAMNLRIAREFIKLIGPGSLEFENIEEYYHEFDVYEASSEIPHVHPKEKQFLIESVNDELFQYIQSIENLKINLKQDCEYFANSLAPKINSMRKQLHEILKLIKRRNRKREEQDRLGRKIAKLNQKQPPLSEKDQEHLNKLQVEFTQVDKDFDALNSKTTALLPNAMAFLDEFIENVTKLLICHQTNTCKNIVETLEYFNIFYGFIGDNIPDYETISSQWEQDITTTRLQIESFLTLIKNKNPEIIDKEIDDQDKASKTYKFWVSMTTKLKEKKHLVKPSNPLYGMFNDTEAIDPIKAYEKYQNPQANQLETYHPRKILDLEDVVVVENREQSALPPPPPLPPRHNTNITISRPSLSSGMPAGQQPYSIYSQAQNDSMESLSLDDDDDDDDNDVSSIMSGSSATSSLSSTSVPKHTNFTKSLSIDQNLGRIYNMAKNEIKKSPITAHTWWQLPILDTRYSKIPMTDAYKLILWESFFKKLNKPKSIKKIAKYDFKGEEVGDLSFNKGDVIEIIFDFQNIDSLYMQDNLNWYIGKIDTGSSDYRIGLVPNNYLE</sequence>
<accession>A0AAI9SVG1</accession>
<keyword evidence="7" id="KW-1185">Reference proteome</keyword>
<dbReference type="GO" id="GO:1990528">
    <property type="term" value="C:Rvs161p-Rvs167p complex"/>
    <property type="evidence" value="ECO:0007669"/>
    <property type="project" value="TreeGrafter"/>
</dbReference>
<evidence type="ECO:0000256" key="4">
    <source>
        <dbReference type="SAM" id="MobiDB-lite"/>
    </source>
</evidence>
<dbReference type="GO" id="GO:0030447">
    <property type="term" value="P:filamentous growth"/>
    <property type="evidence" value="ECO:0007669"/>
    <property type="project" value="UniProtKB-ARBA"/>
</dbReference>
<dbReference type="GO" id="GO:0043332">
    <property type="term" value="C:mating projection tip"/>
    <property type="evidence" value="ECO:0007669"/>
    <property type="project" value="TreeGrafter"/>
</dbReference>
<dbReference type="RefSeq" id="XP_049179196.1">
    <property type="nucleotide sequence ID" value="XM_049325096.1"/>
</dbReference>
<reference evidence="6" key="1">
    <citation type="journal article" date="2022" name="DNA Res.">
        <title>Genome analysis of five recently described species of the CUG-Ser clade uncovers Candida theae as a new hybrid lineage with pathogenic potential in the Candida parapsilosis species complex.</title>
        <authorList>
            <person name="Mixao V."/>
            <person name="Del Olmo V."/>
            <person name="Hegedusova E."/>
            <person name="Saus E."/>
            <person name="Pryszcz L."/>
            <person name="Cillingova A."/>
            <person name="Nosek J."/>
            <person name="Gabaldon T."/>
        </authorList>
    </citation>
    <scope>NUCLEOTIDE SEQUENCE</scope>
    <source>
        <strain evidence="6">CBS 10844</strain>
    </source>
</reference>
<dbReference type="GO" id="GO:0097320">
    <property type="term" value="P:plasma membrane tubulation"/>
    <property type="evidence" value="ECO:0007669"/>
    <property type="project" value="TreeGrafter"/>
</dbReference>
<feature type="compositionally biased region" description="Acidic residues" evidence="4">
    <location>
        <begin position="467"/>
        <end position="478"/>
    </location>
</feature>
<dbReference type="GO" id="GO:0051666">
    <property type="term" value="P:actin cortical patch localization"/>
    <property type="evidence" value="ECO:0007669"/>
    <property type="project" value="InterPro"/>
</dbReference>
<dbReference type="PRINTS" id="PR00452">
    <property type="entry name" value="SH3DOMAIN"/>
</dbReference>
<dbReference type="AlphaFoldDB" id="A0AAI9SVG1"/>
<dbReference type="SUPFAM" id="SSF50044">
    <property type="entry name" value="SH3-domain"/>
    <property type="match status" value="1"/>
</dbReference>